<protein>
    <submittedName>
        <fullName evidence="2">Uncharacterized protein</fullName>
    </submittedName>
</protein>
<dbReference type="WBParaSite" id="TMUE_3000010887.1">
    <property type="protein sequence ID" value="TMUE_3000010887.1"/>
    <property type="gene ID" value="WBGene00301101"/>
</dbReference>
<sequence>MGSMGRDTLYLTNRLRESYFALNIHLRVITFFPEANAQLFLSSSGGLVISSHDDGSFTGATTRLFVFRRILLFFNSRCLPQH</sequence>
<organism evidence="1 2">
    <name type="scientific">Trichuris muris</name>
    <name type="common">Mouse whipworm</name>
    <dbReference type="NCBI Taxonomy" id="70415"/>
    <lineage>
        <taxon>Eukaryota</taxon>
        <taxon>Metazoa</taxon>
        <taxon>Ecdysozoa</taxon>
        <taxon>Nematoda</taxon>
        <taxon>Enoplea</taxon>
        <taxon>Dorylaimia</taxon>
        <taxon>Trichinellida</taxon>
        <taxon>Trichuridae</taxon>
        <taxon>Trichuris</taxon>
    </lineage>
</organism>
<reference evidence="2" key="1">
    <citation type="submission" date="2019-12" db="UniProtKB">
        <authorList>
            <consortium name="WormBaseParasite"/>
        </authorList>
    </citation>
    <scope>IDENTIFICATION</scope>
</reference>
<keyword evidence="1" id="KW-1185">Reference proteome</keyword>
<name>A0A5S6QVH0_TRIMR</name>
<evidence type="ECO:0000313" key="2">
    <source>
        <dbReference type="WBParaSite" id="TMUE_3000010887.1"/>
    </source>
</evidence>
<dbReference type="Proteomes" id="UP000046395">
    <property type="component" value="Unassembled WGS sequence"/>
</dbReference>
<dbReference type="AlphaFoldDB" id="A0A5S6QVH0"/>
<evidence type="ECO:0000313" key="1">
    <source>
        <dbReference type="Proteomes" id="UP000046395"/>
    </source>
</evidence>
<proteinExistence type="predicted"/>
<accession>A0A5S6QVH0</accession>